<dbReference type="InterPro" id="IPR051531">
    <property type="entry name" value="N-acetyltransferase"/>
</dbReference>
<dbReference type="EMBL" id="JACCBW010000001">
    <property type="protein sequence ID" value="NYE35335.1"/>
    <property type="molecule type" value="Genomic_DNA"/>
</dbReference>
<comment type="caution">
    <text evidence="2">The sequence shown here is derived from an EMBL/GenBank/DDBJ whole genome shotgun (WGS) entry which is preliminary data.</text>
</comment>
<reference evidence="2 3" key="1">
    <citation type="submission" date="2020-07" db="EMBL/GenBank/DDBJ databases">
        <authorList>
            <person name="Partida-Martinez L."/>
            <person name="Huntemann M."/>
            <person name="Clum A."/>
            <person name="Wang J."/>
            <person name="Palaniappan K."/>
            <person name="Ritter S."/>
            <person name="Chen I.-M."/>
            <person name="Stamatis D."/>
            <person name="Reddy T."/>
            <person name="O'Malley R."/>
            <person name="Daum C."/>
            <person name="Shapiro N."/>
            <person name="Ivanova N."/>
            <person name="Kyrpides N."/>
            <person name="Woyke T."/>
        </authorList>
    </citation>
    <scope>NUCLEOTIDE SEQUENCE [LARGE SCALE GENOMIC DNA]</scope>
    <source>
        <strain evidence="2 3">AT2.17</strain>
    </source>
</reference>
<sequence>MTGLAVELPIGTERLLLRPHRMDDLDDLVAFHGDPDVVRHVPWPVRDRAATEETLRVKLTQTELLAHGQWLVLAVDLRSTRTVIGEVLLKWASEGQGEIGFAFARPHQGQGYAAEAARAMLRLGFDVLGFHRIAAVVIDGNEASARLLGRLGFRQEARLVDGVHFKGAWATQLVFAMLEDEWRQVTTT</sequence>
<dbReference type="RefSeq" id="WP_308645120.1">
    <property type="nucleotide sequence ID" value="NZ_JACCBW010000001.1"/>
</dbReference>
<dbReference type="PANTHER" id="PTHR43792">
    <property type="entry name" value="GNAT FAMILY, PUTATIVE (AFU_ORTHOLOGUE AFUA_3G00765)-RELATED-RELATED"/>
    <property type="match status" value="1"/>
</dbReference>
<proteinExistence type="predicted"/>
<dbReference type="PANTHER" id="PTHR43792:SF1">
    <property type="entry name" value="N-ACETYLTRANSFERASE DOMAIN-CONTAINING PROTEIN"/>
    <property type="match status" value="1"/>
</dbReference>
<dbReference type="Pfam" id="PF13302">
    <property type="entry name" value="Acetyltransf_3"/>
    <property type="match status" value="1"/>
</dbReference>
<evidence type="ECO:0000313" key="3">
    <source>
        <dbReference type="Proteomes" id="UP000549911"/>
    </source>
</evidence>
<evidence type="ECO:0000313" key="2">
    <source>
        <dbReference type="EMBL" id="NYE35335.1"/>
    </source>
</evidence>
<dbReference type="InterPro" id="IPR000182">
    <property type="entry name" value="GNAT_dom"/>
</dbReference>
<accession>A0A7Y9KQ90</accession>
<dbReference type="Gene3D" id="3.40.630.30">
    <property type="match status" value="1"/>
</dbReference>
<feature type="domain" description="N-acetyltransferase" evidence="1">
    <location>
        <begin position="15"/>
        <end position="178"/>
    </location>
</feature>
<dbReference type="Proteomes" id="UP000549911">
    <property type="component" value="Unassembled WGS sequence"/>
</dbReference>
<keyword evidence="2" id="KW-0808">Transferase</keyword>
<reference evidence="2 3" key="2">
    <citation type="submission" date="2020-08" db="EMBL/GenBank/DDBJ databases">
        <title>The Agave Microbiome: Exploring the role of microbial communities in plant adaptations to desert environments.</title>
        <authorList>
            <person name="Partida-Martinez L.P."/>
        </authorList>
    </citation>
    <scope>NUCLEOTIDE SEQUENCE [LARGE SCALE GENOMIC DNA]</scope>
    <source>
        <strain evidence="2 3">AT2.17</strain>
    </source>
</reference>
<dbReference type="SUPFAM" id="SSF55729">
    <property type="entry name" value="Acyl-CoA N-acyltransferases (Nat)"/>
    <property type="match status" value="1"/>
</dbReference>
<dbReference type="PROSITE" id="PS51186">
    <property type="entry name" value="GNAT"/>
    <property type="match status" value="1"/>
</dbReference>
<protein>
    <submittedName>
        <fullName evidence="2">RimJ/RimL family protein N-acetyltransferase</fullName>
    </submittedName>
</protein>
<evidence type="ECO:0000259" key="1">
    <source>
        <dbReference type="PROSITE" id="PS51186"/>
    </source>
</evidence>
<name>A0A7Y9KQ90_9ACTN</name>
<dbReference type="InterPro" id="IPR016181">
    <property type="entry name" value="Acyl_CoA_acyltransferase"/>
</dbReference>
<dbReference type="AlphaFoldDB" id="A0A7Y9KQ90"/>
<gene>
    <name evidence="2" type="ORF">F4692_000439</name>
</gene>
<organism evidence="2 3">
    <name type="scientific">Nocardioides cavernae</name>
    <dbReference type="NCBI Taxonomy" id="1921566"/>
    <lineage>
        <taxon>Bacteria</taxon>
        <taxon>Bacillati</taxon>
        <taxon>Actinomycetota</taxon>
        <taxon>Actinomycetes</taxon>
        <taxon>Propionibacteriales</taxon>
        <taxon>Nocardioidaceae</taxon>
        <taxon>Nocardioides</taxon>
    </lineage>
</organism>
<dbReference type="GO" id="GO:0016747">
    <property type="term" value="F:acyltransferase activity, transferring groups other than amino-acyl groups"/>
    <property type="evidence" value="ECO:0007669"/>
    <property type="project" value="InterPro"/>
</dbReference>
<keyword evidence="3" id="KW-1185">Reference proteome</keyword>